<evidence type="ECO:0000256" key="2">
    <source>
        <dbReference type="SAM" id="SignalP"/>
    </source>
</evidence>
<evidence type="ECO:0008006" key="5">
    <source>
        <dbReference type="Google" id="ProtNLM"/>
    </source>
</evidence>
<dbReference type="OrthoDB" id="2336871at2759"/>
<dbReference type="PANTHER" id="PTHR34587">
    <property type="entry name" value="VWFA DOMAIN-CONTAINING PROTEIN"/>
    <property type="match status" value="1"/>
</dbReference>
<sequence>MRFSTLIPLLLAAGVVQAQRGGQGKGKGQGQGQQNNGQQAAATSAAAAATATQAAQANGGQNNGGQGNGQAANNALCLDQNNVQTGSQNDGLADAEPGQAASDTDNANFINVCSGKTLTNGLQVKGGSCNGIAMGDIPSTNNMVSAVFTNPVNNDNVTAGDDITFTVQVANLNAGSFTNPDNTYYAAPQAVSGGNIVGHTHITCQFIGADSDSTAQPLNAQNFDFFKGINDAGDGNGALSATLAGGLTKLGFYRVCSMTSASNHQPVVMPVAQRGPQDDCVRFQVVAAAGGNNGGQNNGQAQQGQAQQGQAQQGQAQQGQAQQGQAQQGQGQQGQGQQAAGKGGKGRFGRPKFQARDFVA</sequence>
<feature type="region of interest" description="Disordered" evidence="1">
    <location>
        <begin position="20"/>
        <end position="44"/>
    </location>
</feature>
<feature type="signal peptide" evidence="2">
    <location>
        <begin position="1"/>
        <end position="18"/>
    </location>
</feature>
<evidence type="ECO:0000256" key="1">
    <source>
        <dbReference type="SAM" id="MobiDB-lite"/>
    </source>
</evidence>
<feature type="compositionally biased region" description="Low complexity" evidence="1">
    <location>
        <begin position="298"/>
        <end position="340"/>
    </location>
</feature>
<name>A0A6A5ZAM8_9PLEO</name>
<accession>A0A6A5ZAM8</accession>
<feature type="chain" id="PRO_5025387622" description="Ribosomal protein s17" evidence="2">
    <location>
        <begin position="19"/>
        <end position="360"/>
    </location>
</feature>
<gene>
    <name evidence="3" type="ORF">BDV96DRAFT_575507</name>
</gene>
<dbReference type="AlphaFoldDB" id="A0A6A5ZAM8"/>
<keyword evidence="2" id="KW-0732">Signal</keyword>
<keyword evidence="4" id="KW-1185">Reference proteome</keyword>
<evidence type="ECO:0000313" key="3">
    <source>
        <dbReference type="EMBL" id="KAF2115458.1"/>
    </source>
</evidence>
<proteinExistence type="predicted"/>
<feature type="region of interest" description="Disordered" evidence="1">
    <location>
        <begin position="291"/>
        <end position="360"/>
    </location>
</feature>
<dbReference type="InterPro" id="IPR053216">
    <property type="entry name" value="Appressorial_penetr-assoc"/>
</dbReference>
<dbReference type="PANTHER" id="PTHR34587:SF2">
    <property type="entry name" value="G-PROTEIN COUPLED RECEPTORS FAMILY 1 PROFILE DOMAIN-CONTAINING PROTEIN"/>
    <property type="match status" value="1"/>
</dbReference>
<dbReference type="Proteomes" id="UP000799770">
    <property type="component" value="Unassembled WGS sequence"/>
</dbReference>
<dbReference type="EMBL" id="ML977323">
    <property type="protein sequence ID" value="KAF2115458.1"/>
    <property type="molecule type" value="Genomic_DNA"/>
</dbReference>
<reference evidence="3" key="1">
    <citation type="journal article" date="2020" name="Stud. Mycol.">
        <title>101 Dothideomycetes genomes: a test case for predicting lifestyles and emergence of pathogens.</title>
        <authorList>
            <person name="Haridas S."/>
            <person name="Albert R."/>
            <person name="Binder M."/>
            <person name="Bloem J."/>
            <person name="Labutti K."/>
            <person name="Salamov A."/>
            <person name="Andreopoulos B."/>
            <person name="Baker S."/>
            <person name="Barry K."/>
            <person name="Bills G."/>
            <person name="Bluhm B."/>
            <person name="Cannon C."/>
            <person name="Castanera R."/>
            <person name="Culley D."/>
            <person name="Daum C."/>
            <person name="Ezra D."/>
            <person name="Gonzalez J."/>
            <person name="Henrissat B."/>
            <person name="Kuo A."/>
            <person name="Liang C."/>
            <person name="Lipzen A."/>
            <person name="Lutzoni F."/>
            <person name="Magnuson J."/>
            <person name="Mondo S."/>
            <person name="Nolan M."/>
            <person name="Ohm R."/>
            <person name="Pangilinan J."/>
            <person name="Park H.-J."/>
            <person name="Ramirez L."/>
            <person name="Alfaro M."/>
            <person name="Sun H."/>
            <person name="Tritt A."/>
            <person name="Yoshinaga Y."/>
            <person name="Zwiers L.-H."/>
            <person name="Turgeon B."/>
            <person name="Goodwin S."/>
            <person name="Spatafora J."/>
            <person name="Crous P."/>
            <person name="Grigoriev I."/>
        </authorList>
    </citation>
    <scope>NUCLEOTIDE SEQUENCE</scope>
    <source>
        <strain evidence="3">CBS 627.86</strain>
    </source>
</reference>
<feature type="compositionally biased region" description="Low complexity" evidence="1">
    <location>
        <begin position="32"/>
        <end position="44"/>
    </location>
</feature>
<protein>
    <recommendedName>
        <fullName evidence="5">Ribosomal protein s17</fullName>
    </recommendedName>
</protein>
<organism evidence="3 4">
    <name type="scientific">Lophiotrema nucula</name>
    <dbReference type="NCBI Taxonomy" id="690887"/>
    <lineage>
        <taxon>Eukaryota</taxon>
        <taxon>Fungi</taxon>
        <taxon>Dikarya</taxon>
        <taxon>Ascomycota</taxon>
        <taxon>Pezizomycotina</taxon>
        <taxon>Dothideomycetes</taxon>
        <taxon>Pleosporomycetidae</taxon>
        <taxon>Pleosporales</taxon>
        <taxon>Lophiotremataceae</taxon>
        <taxon>Lophiotrema</taxon>
    </lineage>
</organism>
<evidence type="ECO:0000313" key="4">
    <source>
        <dbReference type="Proteomes" id="UP000799770"/>
    </source>
</evidence>
<feature type="compositionally biased region" description="Gly residues" evidence="1">
    <location>
        <begin position="21"/>
        <end position="31"/>
    </location>
</feature>